<dbReference type="PANTHER" id="PTHR42760:SF132">
    <property type="entry name" value="SHORT-CHAIN DEHYDROGENASE_REDUCTASE FAMILY PROTEIN"/>
    <property type="match status" value="1"/>
</dbReference>
<dbReference type="Pfam" id="PF13561">
    <property type="entry name" value="adh_short_C2"/>
    <property type="match status" value="1"/>
</dbReference>
<evidence type="ECO:0000256" key="1">
    <source>
        <dbReference type="ARBA" id="ARBA00006484"/>
    </source>
</evidence>
<evidence type="ECO:0000313" key="2">
    <source>
        <dbReference type="EMBL" id="OYQ32185.1"/>
    </source>
</evidence>
<gene>
    <name evidence="2" type="ORF">CHU93_03515</name>
</gene>
<sequence length="243" mass="24736">MGVGEWAGKTVLVTGGSTGIGNAAARAFRDNGARVIVTGTRGSAADYAGTDGDLSGIDYHQLDQGDLAAVAAFDPGVARLDALVVSGAKVAYKRAEFVPEIFADVLATNLTGPMALVMRFRAALAAARGSVILVGSVASFKGTIGQPAYSASKGGLLTLTRTLAQALGGEGIRVNLVAPGLVRSKMTAITWEHPDRLAATERQVPLGRIGEPDDIAGPILFLASDAARYVTGTSLVIDGGLSA</sequence>
<dbReference type="OrthoDB" id="286404at2"/>
<keyword evidence="3" id="KW-1185">Reference proteome</keyword>
<dbReference type="AlphaFoldDB" id="A0A255YU58"/>
<organism evidence="2 3">
    <name type="scientific">Sandarakinorhabdus cyanobacteriorum</name>
    <dbReference type="NCBI Taxonomy" id="1981098"/>
    <lineage>
        <taxon>Bacteria</taxon>
        <taxon>Pseudomonadati</taxon>
        <taxon>Pseudomonadota</taxon>
        <taxon>Alphaproteobacteria</taxon>
        <taxon>Sphingomonadales</taxon>
        <taxon>Sphingosinicellaceae</taxon>
        <taxon>Sandarakinorhabdus</taxon>
    </lineage>
</organism>
<proteinExistence type="inferred from homology"/>
<dbReference type="PANTHER" id="PTHR42760">
    <property type="entry name" value="SHORT-CHAIN DEHYDROGENASES/REDUCTASES FAMILY MEMBER"/>
    <property type="match status" value="1"/>
</dbReference>
<accession>A0A255YU58</accession>
<dbReference type="InterPro" id="IPR036291">
    <property type="entry name" value="NAD(P)-bd_dom_sf"/>
</dbReference>
<dbReference type="GO" id="GO:0016616">
    <property type="term" value="F:oxidoreductase activity, acting on the CH-OH group of donors, NAD or NADP as acceptor"/>
    <property type="evidence" value="ECO:0007669"/>
    <property type="project" value="TreeGrafter"/>
</dbReference>
<dbReference type="Gene3D" id="3.40.50.720">
    <property type="entry name" value="NAD(P)-binding Rossmann-like Domain"/>
    <property type="match status" value="1"/>
</dbReference>
<dbReference type="InterPro" id="IPR002347">
    <property type="entry name" value="SDR_fam"/>
</dbReference>
<dbReference type="PRINTS" id="PR00081">
    <property type="entry name" value="GDHRDH"/>
</dbReference>
<comment type="caution">
    <text evidence="2">The sequence shown here is derived from an EMBL/GenBank/DDBJ whole genome shotgun (WGS) entry which is preliminary data.</text>
</comment>
<name>A0A255YU58_9SPHN</name>
<dbReference type="FunFam" id="3.40.50.720:FF:000084">
    <property type="entry name" value="Short-chain dehydrogenase reductase"/>
    <property type="match status" value="1"/>
</dbReference>
<dbReference type="Proteomes" id="UP000216991">
    <property type="component" value="Unassembled WGS sequence"/>
</dbReference>
<dbReference type="CDD" id="cd05233">
    <property type="entry name" value="SDR_c"/>
    <property type="match status" value="1"/>
</dbReference>
<dbReference type="SUPFAM" id="SSF51735">
    <property type="entry name" value="NAD(P)-binding Rossmann-fold domains"/>
    <property type="match status" value="1"/>
</dbReference>
<dbReference type="EMBL" id="NOXT01000080">
    <property type="protein sequence ID" value="OYQ32185.1"/>
    <property type="molecule type" value="Genomic_DNA"/>
</dbReference>
<reference evidence="2 3" key="1">
    <citation type="submission" date="2017-07" db="EMBL/GenBank/DDBJ databases">
        <title>Sandarakinorhabdus cyanobacteriorum sp. nov., a novel bacterium isolated from cyanobacterial aggregates in a eutrophic lake.</title>
        <authorList>
            <person name="Cai H."/>
        </authorList>
    </citation>
    <scope>NUCLEOTIDE SEQUENCE [LARGE SCALE GENOMIC DNA]</scope>
    <source>
        <strain evidence="2 3">TH057</strain>
    </source>
</reference>
<protein>
    <submittedName>
        <fullName evidence="2">3-oxoacyl-ACP reductase</fullName>
    </submittedName>
</protein>
<dbReference type="PROSITE" id="PS00061">
    <property type="entry name" value="ADH_SHORT"/>
    <property type="match status" value="1"/>
</dbReference>
<dbReference type="InterPro" id="IPR020904">
    <property type="entry name" value="Sc_DH/Rdtase_CS"/>
</dbReference>
<evidence type="ECO:0000313" key="3">
    <source>
        <dbReference type="Proteomes" id="UP000216991"/>
    </source>
</evidence>
<comment type="similarity">
    <text evidence="1">Belongs to the short-chain dehydrogenases/reductases (SDR) family.</text>
</comment>